<keyword evidence="2" id="KW-1185">Reference proteome</keyword>
<dbReference type="Proteomes" id="UP000818624">
    <property type="component" value="Chromosome 1"/>
</dbReference>
<gene>
    <name evidence="1" type="ORF">GLX27_001688</name>
</gene>
<sequence>MLRSARATRTGRERLLELLGLLDVVHDERVQEARAADLELGLDGTLGEQRLLDPHGLGVGTVGNRQEVLNIRDLTGLAGGQYAVRRTRRTPALRTILSVRDCVEGRILAAWARQRSRANCVHVIFCMLCT</sequence>
<organism evidence="1 2">
    <name type="scientific">Malassezia furfur</name>
    <name type="common">Pityriasis versicolor infection agent</name>
    <name type="synonym">Pityrosporum furfur</name>
    <dbReference type="NCBI Taxonomy" id="55194"/>
    <lineage>
        <taxon>Eukaryota</taxon>
        <taxon>Fungi</taxon>
        <taxon>Dikarya</taxon>
        <taxon>Basidiomycota</taxon>
        <taxon>Ustilaginomycotina</taxon>
        <taxon>Malasseziomycetes</taxon>
        <taxon>Malasseziales</taxon>
        <taxon>Malasseziaceae</taxon>
        <taxon>Malassezia</taxon>
    </lineage>
</organism>
<reference evidence="1 2" key="1">
    <citation type="journal article" date="2020" name="Elife">
        <title>Loss of centromere function drives karyotype evolution in closely related Malassezia species.</title>
        <authorList>
            <person name="Sankaranarayanan S.R."/>
            <person name="Ianiri G."/>
            <person name="Coelho M.A."/>
            <person name="Reza M.H."/>
            <person name="Thimmappa B.C."/>
            <person name="Ganguly P."/>
            <person name="Vadnala R.N."/>
            <person name="Sun S."/>
            <person name="Siddharthan R."/>
            <person name="Tellgren-Roth C."/>
            <person name="Dawson T.L."/>
            <person name="Heitman J."/>
            <person name="Sanyal K."/>
        </authorList>
    </citation>
    <scope>NUCLEOTIDE SEQUENCE [LARGE SCALE GENOMIC DNA]</scope>
    <source>
        <strain evidence="1">CBS14141</strain>
    </source>
</reference>
<evidence type="ECO:0000313" key="2">
    <source>
        <dbReference type="Proteomes" id="UP000818624"/>
    </source>
</evidence>
<name>A0ABY8EQ78_MALFU</name>
<accession>A0ABY8EQ78</accession>
<dbReference type="EMBL" id="CP046234">
    <property type="protein sequence ID" value="WFD47042.1"/>
    <property type="molecule type" value="Genomic_DNA"/>
</dbReference>
<evidence type="ECO:0000313" key="1">
    <source>
        <dbReference type="EMBL" id="WFD47042.1"/>
    </source>
</evidence>
<proteinExistence type="predicted"/>
<protein>
    <submittedName>
        <fullName evidence="1">Uncharacterized protein</fullName>
    </submittedName>
</protein>